<feature type="region of interest" description="Disordered" evidence="1">
    <location>
        <begin position="303"/>
        <end position="322"/>
    </location>
</feature>
<sequence length="334" mass="37569">MVIHGRRKKRESRRSGTHGVGFWMNEKEKARGVVTAGEEFTYKKNKKWYVDDYIVDESVLNSPSLHDENHFLLSHPNVYFPCTEHESESVVDIASKFEIDSCSESIYEVQPVTLGLSVIPLHVISLEPHCTNPIVGGTHEFDQHTPTMEDKAHDFILENALDFPLEQQPHGVMAGFILGLLEKGASIGKRRVQPSHGLQAISSTSSKEESSCPGAWRGNTVQQIKKEAAHPFFIQLLKELTDIPASARPSRAWSNIQPSHSKQMAKEEADSSLEWEPTYEGSDVQHLCLASRRCHGLCPEREEASPAEVTSSREHRIRSRKHHRPAFEKACTSC</sequence>
<evidence type="ECO:0000256" key="1">
    <source>
        <dbReference type="SAM" id="MobiDB-lite"/>
    </source>
</evidence>
<organism evidence="2 3">
    <name type="scientific">Phaseolus angularis</name>
    <name type="common">Azuki bean</name>
    <name type="synonym">Vigna angularis</name>
    <dbReference type="NCBI Taxonomy" id="3914"/>
    <lineage>
        <taxon>Eukaryota</taxon>
        <taxon>Viridiplantae</taxon>
        <taxon>Streptophyta</taxon>
        <taxon>Embryophyta</taxon>
        <taxon>Tracheophyta</taxon>
        <taxon>Spermatophyta</taxon>
        <taxon>Magnoliopsida</taxon>
        <taxon>eudicotyledons</taxon>
        <taxon>Gunneridae</taxon>
        <taxon>Pentapetalae</taxon>
        <taxon>rosids</taxon>
        <taxon>fabids</taxon>
        <taxon>Fabales</taxon>
        <taxon>Fabaceae</taxon>
        <taxon>Papilionoideae</taxon>
        <taxon>50 kb inversion clade</taxon>
        <taxon>NPAAA clade</taxon>
        <taxon>indigoferoid/millettioid clade</taxon>
        <taxon>Phaseoleae</taxon>
        <taxon>Vigna</taxon>
    </lineage>
</organism>
<proteinExistence type="predicted"/>
<dbReference type="AlphaFoldDB" id="A0A0L9V4G2"/>
<reference evidence="3" key="1">
    <citation type="journal article" date="2015" name="Proc. Natl. Acad. Sci. U.S.A.">
        <title>Genome sequencing of adzuki bean (Vigna angularis) provides insight into high starch and low fat accumulation and domestication.</title>
        <authorList>
            <person name="Yang K."/>
            <person name="Tian Z."/>
            <person name="Chen C."/>
            <person name="Luo L."/>
            <person name="Zhao B."/>
            <person name="Wang Z."/>
            <person name="Yu L."/>
            <person name="Li Y."/>
            <person name="Sun Y."/>
            <person name="Li W."/>
            <person name="Chen Y."/>
            <person name="Li Y."/>
            <person name="Zhang Y."/>
            <person name="Ai D."/>
            <person name="Zhao J."/>
            <person name="Shang C."/>
            <person name="Ma Y."/>
            <person name="Wu B."/>
            <person name="Wang M."/>
            <person name="Gao L."/>
            <person name="Sun D."/>
            <person name="Zhang P."/>
            <person name="Guo F."/>
            <person name="Wang W."/>
            <person name="Li Y."/>
            <person name="Wang J."/>
            <person name="Varshney R.K."/>
            <person name="Wang J."/>
            <person name="Ling H.Q."/>
            <person name="Wan P."/>
        </authorList>
    </citation>
    <scope>NUCLEOTIDE SEQUENCE</scope>
    <source>
        <strain evidence="3">cv. Jingnong 6</strain>
    </source>
</reference>
<feature type="compositionally biased region" description="Polar residues" evidence="1">
    <location>
        <begin position="252"/>
        <end position="262"/>
    </location>
</feature>
<dbReference type="Proteomes" id="UP000053144">
    <property type="component" value="Chromosome 8"/>
</dbReference>
<evidence type="ECO:0000313" key="2">
    <source>
        <dbReference type="EMBL" id="KOM49842.1"/>
    </source>
</evidence>
<evidence type="ECO:0000313" key="3">
    <source>
        <dbReference type="Proteomes" id="UP000053144"/>
    </source>
</evidence>
<name>A0A0L9V4G2_PHAAN</name>
<dbReference type="Gramene" id="KOM49842">
    <property type="protein sequence ID" value="KOM49842"/>
    <property type="gene ID" value="LR48_Vigan08g066900"/>
</dbReference>
<dbReference type="EMBL" id="CM003378">
    <property type="protein sequence ID" value="KOM49842.1"/>
    <property type="molecule type" value="Genomic_DNA"/>
</dbReference>
<feature type="region of interest" description="Disordered" evidence="1">
    <location>
        <begin position="251"/>
        <end position="276"/>
    </location>
</feature>
<gene>
    <name evidence="2" type="ORF">LR48_Vigan08g066900</name>
</gene>
<protein>
    <submittedName>
        <fullName evidence="2">Uncharacterized protein</fullName>
    </submittedName>
</protein>
<accession>A0A0L9V4G2</accession>